<gene>
    <name evidence="3" type="ORF">J2S03_002993</name>
</gene>
<dbReference type="Proteomes" id="UP001232973">
    <property type="component" value="Unassembled WGS sequence"/>
</dbReference>
<dbReference type="Gene3D" id="1.10.443.10">
    <property type="entry name" value="Intergrase catalytic core"/>
    <property type="match status" value="1"/>
</dbReference>
<organism evidence="3 4">
    <name type="scientific">Alicyclobacillus cycloheptanicus</name>
    <dbReference type="NCBI Taxonomy" id="1457"/>
    <lineage>
        <taxon>Bacteria</taxon>
        <taxon>Bacillati</taxon>
        <taxon>Bacillota</taxon>
        <taxon>Bacilli</taxon>
        <taxon>Bacillales</taxon>
        <taxon>Alicyclobacillaceae</taxon>
        <taxon>Alicyclobacillus</taxon>
    </lineage>
</organism>
<feature type="region of interest" description="Disordered" evidence="2">
    <location>
        <begin position="428"/>
        <end position="467"/>
    </location>
</feature>
<proteinExistence type="predicted"/>
<feature type="compositionally biased region" description="Basic and acidic residues" evidence="2">
    <location>
        <begin position="447"/>
        <end position="467"/>
    </location>
</feature>
<protein>
    <recommendedName>
        <fullName evidence="5">Tyr recombinase domain-containing protein</fullName>
    </recommendedName>
</protein>
<accession>A0ABT9XLD6</accession>
<evidence type="ECO:0000313" key="3">
    <source>
        <dbReference type="EMBL" id="MDQ0191125.1"/>
    </source>
</evidence>
<keyword evidence="1" id="KW-0233">DNA recombination</keyword>
<name>A0ABT9XLD6_9BACL</name>
<dbReference type="InterPro" id="IPR013762">
    <property type="entry name" value="Integrase-like_cat_sf"/>
</dbReference>
<dbReference type="RefSeq" id="WP_274456640.1">
    <property type="nucleotide sequence ID" value="NZ_CP067097.1"/>
</dbReference>
<reference evidence="3 4" key="1">
    <citation type="submission" date="2023-07" db="EMBL/GenBank/DDBJ databases">
        <title>Genomic Encyclopedia of Type Strains, Phase IV (KMG-IV): sequencing the most valuable type-strain genomes for metagenomic binning, comparative biology and taxonomic classification.</title>
        <authorList>
            <person name="Goeker M."/>
        </authorList>
    </citation>
    <scope>NUCLEOTIDE SEQUENCE [LARGE SCALE GENOMIC DNA]</scope>
    <source>
        <strain evidence="3 4">DSM 4006</strain>
    </source>
</reference>
<evidence type="ECO:0008006" key="5">
    <source>
        <dbReference type="Google" id="ProtNLM"/>
    </source>
</evidence>
<keyword evidence="4" id="KW-1185">Reference proteome</keyword>
<evidence type="ECO:0000256" key="1">
    <source>
        <dbReference type="ARBA" id="ARBA00023172"/>
    </source>
</evidence>
<comment type="caution">
    <text evidence="3">The sequence shown here is derived from an EMBL/GenBank/DDBJ whole genome shotgun (WGS) entry which is preliminary data.</text>
</comment>
<evidence type="ECO:0000256" key="2">
    <source>
        <dbReference type="SAM" id="MobiDB-lite"/>
    </source>
</evidence>
<dbReference type="SUPFAM" id="SSF56349">
    <property type="entry name" value="DNA breaking-rejoining enzymes"/>
    <property type="match status" value="1"/>
</dbReference>
<evidence type="ECO:0000313" key="4">
    <source>
        <dbReference type="Proteomes" id="UP001232973"/>
    </source>
</evidence>
<dbReference type="EMBL" id="JAUSTP010000032">
    <property type="protein sequence ID" value="MDQ0191125.1"/>
    <property type="molecule type" value="Genomic_DNA"/>
</dbReference>
<dbReference type="InterPro" id="IPR011010">
    <property type="entry name" value="DNA_brk_join_enz"/>
</dbReference>
<sequence>MKHVDYRIVLPPGLVTEIERYVEFRRANGFRYGNHYFAPYKKASRVENQRDTLLKLFFLILCSRSGIDFNRGGETNELSFREYSFELQSFGAQDMEHLERYFAPTTFYTMCKAYLLPFLKFQLATMKRQLNIDDDDDYRKFRRITYKYEDAFEVVPPFRPEPEEPRRKVYLNRKEILQVYAVIRDPLLFPQKWRKYSVEFMTGCFLALRNLELCDLRIEHFVLNSQGFIQPDEDGFGLLLLPDDISKGGYSGSKPGLGTLVVPRLVTLLNEYFAHLYEATKGKSVGKGYVFRRNDKDPESKCGPRSISKWMDSLSDMVGFLGEERARELTYYDTRHSVNDLIKKAPAESKETYWFVKRAAEVHLRHDGDIENGDVNDTNYTKEIEPDEYKAIIKAALDFPWEIEELEEWEREWLGHHDPVAGVVVGTQPVKRSDSSSITDQPSPPVSRDDELEYLKGERERLRSRPKDMSLAEWTEKLKEINKKLSVLEREG</sequence>